<proteinExistence type="predicted"/>
<sequence length="695" mass="77588">MIGLDNVLPPSQQIMMMASKRPRTISPIKPTRWTGNRFRLLPFRPLEMNQSKKSSEDGLQSLVRKPLLCSRPGAFTLAPYLITLNRRVGGDCETILLLVPQKTSPFELARFKQLSGHFLASVLYPETRDSMHPNPLHIDEIITNVLSFVREPDLSGDDAASPHRDLAVMARVCRSVSEPALDVLWSDLSSLFPLLRCLPNDLITYYPSTSRYSRGTAKFELRRRIKCGDWKIFFKYAARVVNLCANSAGAECIPPKLYLALCIPFTLNAFPKLRSLHWVESPETSAIVERCMFMRQLLVPSIVDLNLDFVGGAMTPHVLSLVSILGAVCPNVKVVRFASQDISDKAAGAFSDAICSWTALEDVQCHTLSFTGLRHLSSLASLRSLSVEVPDFPPYPRNIWGTPNDQVFSGIHSFTFVSDSSVLSSIAKLVNSLQQRRLSPKKFTAVAKLDSGEGDAMVHLFDSILNTFDRDALTDLTVAENATSSLSFVNPDSFRYILPFHNLAFVNIKSGRKVLMKDSTLLQLADAWPNLASLAINQECGWRIRSKISLHGLREMLQRLPRLVYLAIAVDGATVCPRDVEVNNLGQFSIYRPFTLDLLDSRIGKNVREVAGFLADMFPLHEIGRDDRTIHAWQIQSDSAETGENANLWESVVRTVGIINKVSLKRLQTQLRFNSDGDYDNDGAYDIDGMILRSV</sequence>
<evidence type="ECO:0008006" key="3">
    <source>
        <dbReference type="Google" id="ProtNLM"/>
    </source>
</evidence>
<dbReference type="RefSeq" id="XP_007762644.1">
    <property type="nucleotide sequence ID" value="XM_007764454.1"/>
</dbReference>
<name>A0A5M3N572_CONPW</name>
<evidence type="ECO:0000313" key="2">
    <source>
        <dbReference type="Proteomes" id="UP000053558"/>
    </source>
</evidence>
<comment type="caution">
    <text evidence="1">The sequence shown here is derived from an EMBL/GenBank/DDBJ whole genome shotgun (WGS) entry which is preliminary data.</text>
</comment>
<dbReference type="Proteomes" id="UP000053558">
    <property type="component" value="Unassembled WGS sequence"/>
</dbReference>
<keyword evidence="2" id="KW-1185">Reference proteome</keyword>
<accession>A0A5M3N572</accession>
<evidence type="ECO:0000313" key="1">
    <source>
        <dbReference type="EMBL" id="EIW86061.1"/>
    </source>
</evidence>
<reference evidence="2" key="1">
    <citation type="journal article" date="2012" name="Science">
        <title>The Paleozoic origin of enzymatic lignin decomposition reconstructed from 31 fungal genomes.</title>
        <authorList>
            <person name="Floudas D."/>
            <person name="Binder M."/>
            <person name="Riley R."/>
            <person name="Barry K."/>
            <person name="Blanchette R.A."/>
            <person name="Henrissat B."/>
            <person name="Martinez A.T."/>
            <person name="Otillar R."/>
            <person name="Spatafora J.W."/>
            <person name="Yadav J.S."/>
            <person name="Aerts A."/>
            <person name="Benoit I."/>
            <person name="Boyd A."/>
            <person name="Carlson A."/>
            <person name="Copeland A."/>
            <person name="Coutinho P.M."/>
            <person name="de Vries R.P."/>
            <person name="Ferreira P."/>
            <person name="Findley K."/>
            <person name="Foster B."/>
            <person name="Gaskell J."/>
            <person name="Glotzer D."/>
            <person name="Gorecki P."/>
            <person name="Heitman J."/>
            <person name="Hesse C."/>
            <person name="Hori C."/>
            <person name="Igarashi K."/>
            <person name="Jurgens J.A."/>
            <person name="Kallen N."/>
            <person name="Kersten P."/>
            <person name="Kohler A."/>
            <person name="Kuees U."/>
            <person name="Kumar T.K.A."/>
            <person name="Kuo A."/>
            <person name="LaButti K."/>
            <person name="Larrondo L.F."/>
            <person name="Lindquist E."/>
            <person name="Ling A."/>
            <person name="Lombard V."/>
            <person name="Lucas S."/>
            <person name="Lundell T."/>
            <person name="Martin R."/>
            <person name="McLaughlin D.J."/>
            <person name="Morgenstern I."/>
            <person name="Morin E."/>
            <person name="Murat C."/>
            <person name="Nagy L.G."/>
            <person name="Nolan M."/>
            <person name="Ohm R.A."/>
            <person name="Patyshakuliyeva A."/>
            <person name="Rokas A."/>
            <person name="Ruiz-Duenas F.J."/>
            <person name="Sabat G."/>
            <person name="Salamov A."/>
            <person name="Samejima M."/>
            <person name="Schmutz J."/>
            <person name="Slot J.C."/>
            <person name="St John F."/>
            <person name="Stenlid J."/>
            <person name="Sun H."/>
            <person name="Sun S."/>
            <person name="Syed K."/>
            <person name="Tsang A."/>
            <person name="Wiebenga A."/>
            <person name="Young D."/>
            <person name="Pisabarro A."/>
            <person name="Eastwood D.C."/>
            <person name="Martin F."/>
            <person name="Cullen D."/>
            <person name="Grigoriev I.V."/>
            <person name="Hibbett D.S."/>
        </authorList>
    </citation>
    <scope>NUCLEOTIDE SEQUENCE [LARGE SCALE GENOMIC DNA]</scope>
    <source>
        <strain evidence="2">RWD-64-598 SS2</strain>
    </source>
</reference>
<protein>
    <recommendedName>
        <fullName evidence="3">F-box domain-containing protein</fullName>
    </recommendedName>
</protein>
<dbReference type="Gene3D" id="3.80.10.10">
    <property type="entry name" value="Ribonuclease Inhibitor"/>
    <property type="match status" value="1"/>
</dbReference>
<dbReference type="KEGG" id="cput:CONPUDRAFT_68674"/>
<dbReference type="EMBL" id="JH711573">
    <property type="protein sequence ID" value="EIW86061.1"/>
    <property type="molecule type" value="Genomic_DNA"/>
</dbReference>
<gene>
    <name evidence="1" type="ORF">CONPUDRAFT_68674</name>
</gene>
<dbReference type="OrthoDB" id="3543113at2759"/>
<dbReference type="SUPFAM" id="SSF52047">
    <property type="entry name" value="RNI-like"/>
    <property type="match status" value="1"/>
</dbReference>
<dbReference type="AlphaFoldDB" id="A0A5M3N572"/>
<dbReference type="GeneID" id="19208674"/>
<dbReference type="InterPro" id="IPR032675">
    <property type="entry name" value="LRR_dom_sf"/>
</dbReference>
<organism evidence="1 2">
    <name type="scientific">Coniophora puteana (strain RWD-64-598)</name>
    <name type="common">Brown rot fungus</name>
    <dbReference type="NCBI Taxonomy" id="741705"/>
    <lineage>
        <taxon>Eukaryota</taxon>
        <taxon>Fungi</taxon>
        <taxon>Dikarya</taxon>
        <taxon>Basidiomycota</taxon>
        <taxon>Agaricomycotina</taxon>
        <taxon>Agaricomycetes</taxon>
        <taxon>Agaricomycetidae</taxon>
        <taxon>Boletales</taxon>
        <taxon>Coniophorineae</taxon>
        <taxon>Coniophoraceae</taxon>
        <taxon>Coniophora</taxon>
    </lineage>
</organism>